<feature type="domain" description="Bacterial bifunctional deaminase-reductase C-terminal" evidence="1">
    <location>
        <begin position="2"/>
        <end position="184"/>
    </location>
</feature>
<dbReference type="RefSeq" id="WP_053251848.1">
    <property type="nucleotide sequence ID" value="NZ_LGAP01000026.1"/>
</dbReference>
<dbReference type="PANTHER" id="PTHR38011">
    <property type="entry name" value="DIHYDROFOLATE REDUCTASE FAMILY PROTEIN (AFU_ORTHOLOGUE AFUA_8G06820)"/>
    <property type="match status" value="1"/>
</dbReference>
<dbReference type="Pfam" id="PF01872">
    <property type="entry name" value="RibD_C"/>
    <property type="match status" value="1"/>
</dbReference>
<reference evidence="3" key="1">
    <citation type="submission" date="2015-07" db="EMBL/GenBank/DDBJ databases">
        <title>Whole genome sequence of an Ensifer adhaerens strain isolated from a cave pool in the Wind Cave National Park.</title>
        <authorList>
            <person name="Eng W.W.H."/>
            <person name="Gan H.M."/>
            <person name="Barton H.A."/>
            <person name="Savka M.A."/>
        </authorList>
    </citation>
    <scope>NUCLEOTIDE SEQUENCE [LARGE SCALE GENOMIC DNA]</scope>
    <source>
        <strain evidence="3">SD006</strain>
    </source>
</reference>
<comment type="caution">
    <text evidence="2">The sequence shown here is derived from an EMBL/GenBank/DDBJ whole genome shotgun (WGS) entry which is preliminary data.</text>
</comment>
<dbReference type="AlphaFoldDB" id="A0A0L8BIN9"/>
<gene>
    <name evidence="2" type="ORF">AC244_26750</name>
</gene>
<proteinExistence type="predicted"/>
<organism evidence="2 3">
    <name type="scientific">Ensifer adhaerens</name>
    <name type="common">Sinorhizobium morelense</name>
    <dbReference type="NCBI Taxonomy" id="106592"/>
    <lineage>
        <taxon>Bacteria</taxon>
        <taxon>Pseudomonadati</taxon>
        <taxon>Pseudomonadota</taxon>
        <taxon>Alphaproteobacteria</taxon>
        <taxon>Hyphomicrobiales</taxon>
        <taxon>Rhizobiaceae</taxon>
        <taxon>Sinorhizobium/Ensifer group</taxon>
        <taxon>Ensifer</taxon>
    </lineage>
</organism>
<sequence>MRKIVLQMMMTLNGRLDDPLAWIGSVGDDQYRAIDRLYATYDTVLVGRVTYEEMASYWPGALSEDVGTETNRKMARRMNDYRKLVFTRSGSEKPTEWNNVEQVVAADDEALAAYLRQLKAQPGGDIHLSGGASLAQTVIGLGLVDAFHFFVYPVTSPGSAWFGELPQRYDLRLMGADTYDNGVVGLHYEPLKCENAERAGSFSELLV</sequence>
<dbReference type="InterPro" id="IPR024072">
    <property type="entry name" value="DHFR-like_dom_sf"/>
</dbReference>
<dbReference type="PANTHER" id="PTHR38011:SF11">
    <property type="entry name" value="2,5-DIAMINO-6-RIBOSYLAMINO-4(3H)-PYRIMIDINONE 5'-PHOSPHATE REDUCTASE"/>
    <property type="match status" value="1"/>
</dbReference>
<dbReference type="PATRIC" id="fig|106592.7.peg.4139"/>
<evidence type="ECO:0000313" key="3">
    <source>
        <dbReference type="Proteomes" id="UP000037425"/>
    </source>
</evidence>
<dbReference type="InterPro" id="IPR002734">
    <property type="entry name" value="RibDG_C"/>
</dbReference>
<dbReference type="Gene3D" id="3.40.430.10">
    <property type="entry name" value="Dihydrofolate Reductase, subunit A"/>
    <property type="match status" value="1"/>
</dbReference>
<dbReference type="GO" id="GO:0009231">
    <property type="term" value="P:riboflavin biosynthetic process"/>
    <property type="evidence" value="ECO:0007669"/>
    <property type="project" value="InterPro"/>
</dbReference>
<name>A0A0L8BIN9_ENSAD</name>
<dbReference type="InterPro" id="IPR050765">
    <property type="entry name" value="Riboflavin_Biosynth_HTPR"/>
</dbReference>
<accession>A0A0L8BIN9</accession>
<dbReference type="OrthoDB" id="7949219at2"/>
<dbReference type="GO" id="GO:0008703">
    <property type="term" value="F:5-amino-6-(5-phosphoribosylamino)uracil reductase activity"/>
    <property type="evidence" value="ECO:0007669"/>
    <property type="project" value="InterPro"/>
</dbReference>
<evidence type="ECO:0000259" key="1">
    <source>
        <dbReference type="Pfam" id="PF01872"/>
    </source>
</evidence>
<protein>
    <submittedName>
        <fullName evidence="2">Riboflavin biosynthesis protein RibD</fullName>
    </submittedName>
</protein>
<evidence type="ECO:0000313" key="2">
    <source>
        <dbReference type="EMBL" id="KOF14448.1"/>
    </source>
</evidence>
<dbReference type="Proteomes" id="UP000037425">
    <property type="component" value="Unassembled WGS sequence"/>
</dbReference>
<dbReference type="EMBL" id="LGAP01000026">
    <property type="protein sequence ID" value="KOF14448.1"/>
    <property type="molecule type" value="Genomic_DNA"/>
</dbReference>
<dbReference type="SUPFAM" id="SSF53597">
    <property type="entry name" value="Dihydrofolate reductase-like"/>
    <property type="match status" value="1"/>
</dbReference>